<feature type="region of interest" description="Disordered" evidence="1">
    <location>
        <begin position="1"/>
        <end position="359"/>
    </location>
</feature>
<feature type="non-terminal residue" evidence="2">
    <location>
        <position position="359"/>
    </location>
</feature>
<name>A0A8E2FAK1_9PEZI</name>
<reference evidence="2 3" key="1">
    <citation type="journal article" date="2016" name="Nat. Commun.">
        <title>Ectomycorrhizal ecology is imprinted in the genome of the dominant symbiotic fungus Cenococcum geophilum.</title>
        <authorList>
            <consortium name="DOE Joint Genome Institute"/>
            <person name="Peter M."/>
            <person name="Kohler A."/>
            <person name="Ohm R.A."/>
            <person name="Kuo A."/>
            <person name="Krutzmann J."/>
            <person name="Morin E."/>
            <person name="Arend M."/>
            <person name="Barry K.W."/>
            <person name="Binder M."/>
            <person name="Choi C."/>
            <person name="Clum A."/>
            <person name="Copeland A."/>
            <person name="Grisel N."/>
            <person name="Haridas S."/>
            <person name="Kipfer T."/>
            <person name="LaButti K."/>
            <person name="Lindquist E."/>
            <person name="Lipzen A."/>
            <person name="Maire R."/>
            <person name="Meier B."/>
            <person name="Mihaltcheva S."/>
            <person name="Molinier V."/>
            <person name="Murat C."/>
            <person name="Poggeler S."/>
            <person name="Quandt C.A."/>
            <person name="Sperisen C."/>
            <person name="Tritt A."/>
            <person name="Tisserant E."/>
            <person name="Crous P.W."/>
            <person name="Henrissat B."/>
            <person name="Nehls U."/>
            <person name="Egli S."/>
            <person name="Spatafora J.W."/>
            <person name="Grigoriev I.V."/>
            <person name="Martin F.M."/>
        </authorList>
    </citation>
    <scope>NUCLEOTIDE SEQUENCE [LARGE SCALE GENOMIC DNA]</scope>
    <source>
        <strain evidence="2 3">CBS 207.34</strain>
    </source>
</reference>
<feature type="compositionally biased region" description="Polar residues" evidence="1">
    <location>
        <begin position="38"/>
        <end position="55"/>
    </location>
</feature>
<dbReference type="Proteomes" id="UP000250140">
    <property type="component" value="Unassembled WGS sequence"/>
</dbReference>
<proteinExistence type="predicted"/>
<keyword evidence="3" id="KW-1185">Reference proteome</keyword>
<protein>
    <submittedName>
        <fullName evidence="2">Uncharacterized protein</fullName>
    </submittedName>
</protein>
<dbReference type="EMBL" id="KV748689">
    <property type="protein sequence ID" value="OCL13662.1"/>
    <property type="molecule type" value="Genomic_DNA"/>
</dbReference>
<evidence type="ECO:0000313" key="2">
    <source>
        <dbReference type="EMBL" id="OCL13662.1"/>
    </source>
</evidence>
<organism evidence="2 3">
    <name type="scientific">Glonium stellatum</name>
    <dbReference type="NCBI Taxonomy" id="574774"/>
    <lineage>
        <taxon>Eukaryota</taxon>
        <taxon>Fungi</taxon>
        <taxon>Dikarya</taxon>
        <taxon>Ascomycota</taxon>
        <taxon>Pezizomycotina</taxon>
        <taxon>Dothideomycetes</taxon>
        <taxon>Pleosporomycetidae</taxon>
        <taxon>Gloniales</taxon>
        <taxon>Gloniaceae</taxon>
        <taxon>Glonium</taxon>
    </lineage>
</organism>
<feature type="compositionally biased region" description="Polar residues" evidence="1">
    <location>
        <begin position="255"/>
        <end position="268"/>
    </location>
</feature>
<feature type="compositionally biased region" description="Low complexity" evidence="1">
    <location>
        <begin position="244"/>
        <end position="253"/>
    </location>
</feature>
<evidence type="ECO:0000256" key="1">
    <source>
        <dbReference type="SAM" id="MobiDB-lite"/>
    </source>
</evidence>
<feature type="compositionally biased region" description="Basic and acidic residues" evidence="1">
    <location>
        <begin position="119"/>
        <end position="135"/>
    </location>
</feature>
<evidence type="ECO:0000313" key="3">
    <source>
        <dbReference type="Proteomes" id="UP000250140"/>
    </source>
</evidence>
<feature type="compositionally biased region" description="Acidic residues" evidence="1">
    <location>
        <begin position="207"/>
        <end position="220"/>
    </location>
</feature>
<accession>A0A8E2FAK1</accession>
<sequence length="359" mass="40307">MPDSRQYHRRIAMSLSPSPPPRNPRSFASLGSVAPPLNRQNSPSAYTHSPRSDVSVSLRGEFMNDPGSAFPDGDRRPPRHARRQGSSVRGPFVDDLSTDEEGDSPNPRRRLDPSQGPWDTDHFQPRRLERGESSRTGDVPSSHFASRGDERSLRFRQTVSSNDQATYNESYLDNPRSNVDSSQGYRGVSPSVPSHKINSRTFAALDENYDEDENENEEVIQNDLDQGSTRFAAPQDEGFRRIRQSASIQSRPSHNNRPLDSSSGNLNNTRERTTSRDLQLPRSNPFRPRASANTTNETHGLEDAEYFGISADSNTPKPRIERNRNALPYEDENGHPDRPSHAQTHIQAPSRRAFAPLDD</sequence>
<dbReference type="AlphaFoldDB" id="A0A8E2FAK1"/>
<feature type="compositionally biased region" description="Polar residues" evidence="1">
    <location>
        <begin position="155"/>
        <end position="184"/>
    </location>
</feature>
<gene>
    <name evidence="2" type="ORF">AOQ84DRAFT_96218</name>
</gene>